<dbReference type="GO" id="GO:0035091">
    <property type="term" value="F:phosphatidylinositol binding"/>
    <property type="evidence" value="ECO:0007669"/>
    <property type="project" value="InterPro"/>
</dbReference>
<dbReference type="GO" id="GO:0005849">
    <property type="term" value="C:mRNA cleavage factor complex"/>
    <property type="evidence" value="ECO:0007669"/>
    <property type="project" value="InterPro"/>
</dbReference>
<dbReference type="PANTHER" id="PTHR15921">
    <property type="entry name" value="PRE-MRNA CLEAVAGE COMPLEX II"/>
    <property type="match status" value="1"/>
</dbReference>
<dbReference type="GO" id="GO:0005737">
    <property type="term" value="C:cytoplasm"/>
    <property type="evidence" value="ECO:0007669"/>
    <property type="project" value="TreeGrafter"/>
</dbReference>
<feature type="compositionally biased region" description="Pro residues" evidence="2">
    <location>
        <begin position="201"/>
        <end position="210"/>
    </location>
</feature>
<dbReference type="AlphaFoldDB" id="A0AAN6EKA4"/>
<dbReference type="GO" id="GO:0000993">
    <property type="term" value="F:RNA polymerase II complex binding"/>
    <property type="evidence" value="ECO:0007669"/>
    <property type="project" value="InterPro"/>
</dbReference>
<dbReference type="Proteomes" id="UP001161757">
    <property type="component" value="Unassembled WGS sequence"/>
</dbReference>
<dbReference type="GO" id="GO:0003729">
    <property type="term" value="F:mRNA binding"/>
    <property type="evidence" value="ECO:0007669"/>
    <property type="project" value="InterPro"/>
</dbReference>
<dbReference type="SMART" id="SM00582">
    <property type="entry name" value="RPR"/>
    <property type="match status" value="1"/>
</dbReference>
<feature type="domain" description="VHS" evidence="3">
    <location>
        <begin position="15"/>
        <end position="123"/>
    </location>
</feature>
<dbReference type="Pfam" id="PF11526">
    <property type="entry name" value="Pfc11_Clp1_ID"/>
    <property type="match status" value="1"/>
</dbReference>
<dbReference type="PROSITE" id="PS51391">
    <property type="entry name" value="CID"/>
    <property type="match status" value="1"/>
</dbReference>
<dbReference type="EMBL" id="JAJGCB010000031">
    <property type="protein sequence ID" value="KAJ8986811.1"/>
    <property type="molecule type" value="Genomic_DNA"/>
</dbReference>
<dbReference type="PROSITE" id="PS50179">
    <property type="entry name" value="VHS"/>
    <property type="match status" value="1"/>
</dbReference>
<dbReference type="FunFam" id="1.25.40.90:FF:000016">
    <property type="entry name" value="mRNA cleavage factor complex component Pcf11"/>
    <property type="match status" value="1"/>
</dbReference>
<dbReference type="InterPro" id="IPR002014">
    <property type="entry name" value="VHS_dom"/>
</dbReference>
<dbReference type="GO" id="GO:0016192">
    <property type="term" value="P:vesicle-mediated transport"/>
    <property type="evidence" value="ECO:0007669"/>
    <property type="project" value="UniProtKB-ARBA"/>
</dbReference>
<dbReference type="Pfam" id="PF21936">
    <property type="entry name" value="Pcf11_C"/>
    <property type="match status" value="1"/>
</dbReference>
<dbReference type="GO" id="GO:0007034">
    <property type="term" value="P:vacuolar transport"/>
    <property type="evidence" value="ECO:0007669"/>
    <property type="project" value="UniProtKB-ARBA"/>
</dbReference>
<evidence type="ECO:0000313" key="5">
    <source>
        <dbReference type="EMBL" id="KAJ8986811.1"/>
    </source>
</evidence>
<evidence type="ECO:0000256" key="2">
    <source>
        <dbReference type="SAM" id="MobiDB-lite"/>
    </source>
</evidence>
<reference evidence="5" key="1">
    <citation type="submission" date="2023-01" db="EMBL/GenBank/DDBJ databases">
        <title>Exophiala dermititidis isolated from Cystic Fibrosis Patient.</title>
        <authorList>
            <person name="Kurbessoian T."/>
            <person name="Crocker A."/>
            <person name="Murante D."/>
            <person name="Hogan D.A."/>
            <person name="Stajich J.E."/>
        </authorList>
    </citation>
    <scope>NUCLEOTIDE SEQUENCE</scope>
    <source>
        <strain evidence="5">Ex8</strain>
    </source>
</reference>
<organism evidence="5 6">
    <name type="scientific">Exophiala dermatitidis</name>
    <name type="common">Black yeast-like fungus</name>
    <name type="synonym">Wangiella dermatitidis</name>
    <dbReference type="NCBI Taxonomy" id="5970"/>
    <lineage>
        <taxon>Eukaryota</taxon>
        <taxon>Fungi</taxon>
        <taxon>Dikarya</taxon>
        <taxon>Ascomycota</taxon>
        <taxon>Pezizomycotina</taxon>
        <taxon>Eurotiomycetes</taxon>
        <taxon>Chaetothyriomycetidae</taxon>
        <taxon>Chaetothyriales</taxon>
        <taxon>Herpotrichiellaceae</taxon>
        <taxon>Exophiala</taxon>
    </lineage>
</organism>
<proteinExistence type="predicted"/>
<dbReference type="InterPro" id="IPR021605">
    <property type="entry name" value="Pcf11_Clp1-ID"/>
</dbReference>
<dbReference type="PANTHER" id="PTHR15921:SF3">
    <property type="entry name" value="PRE-MRNA CLEAVAGE COMPLEX 2 PROTEIN PCF11"/>
    <property type="match status" value="1"/>
</dbReference>
<gene>
    <name evidence="5" type="primary">PCF11</name>
    <name evidence="5" type="ORF">HRR80_009114</name>
</gene>
<feature type="region of interest" description="Disordered" evidence="2">
    <location>
        <begin position="188"/>
        <end position="210"/>
    </location>
</feature>
<dbReference type="Gene3D" id="1.25.40.90">
    <property type="match status" value="1"/>
</dbReference>
<evidence type="ECO:0000259" key="4">
    <source>
        <dbReference type="PROSITE" id="PS51391"/>
    </source>
</evidence>
<protein>
    <submittedName>
        <fullName evidence="5">mRNA 3' end processing factor</fullName>
    </submittedName>
</protein>
<dbReference type="GO" id="GO:0006369">
    <property type="term" value="P:termination of RNA polymerase II transcription"/>
    <property type="evidence" value="ECO:0007669"/>
    <property type="project" value="InterPro"/>
</dbReference>
<dbReference type="InterPro" id="IPR054127">
    <property type="entry name" value="Pcf11_C"/>
</dbReference>
<dbReference type="InterPro" id="IPR006569">
    <property type="entry name" value="CID_dom"/>
</dbReference>
<feature type="region of interest" description="Disordered" evidence="2">
    <location>
        <begin position="653"/>
        <end position="676"/>
    </location>
</feature>
<dbReference type="InterPro" id="IPR047415">
    <property type="entry name" value="Pcf11_CID"/>
</dbReference>
<dbReference type="GO" id="GO:0043130">
    <property type="term" value="F:ubiquitin binding"/>
    <property type="evidence" value="ECO:0007669"/>
    <property type="project" value="InterPro"/>
</dbReference>
<name>A0AAN6EKA4_EXODE</name>
<dbReference type="InterPro" id="IPR008942">
    <property type="entry name" value="ENTH_VHS"/>
</dbReference>
<evidence type="ECO:0000259" key="3">
    <source>
        <dbReference type="PROSITE" id="PS50179"/>
    </source>
</evidence>
<dbReference type="SUPFAM" id="SSF48464">
    <property type="entry name" value="ENTH/VHS domain"/>
    <property type="match status" value="1"/>
</dbReference>
<feature type="region of interest" description="Disordered" evidence="2">
    <location>
        <begin position="614"/>
        <end position="635"/>
    </location>
</feature>
<dbReference type="InterPro" id="IPR045154">
    <property type="entry name" value="PCF11-like"/>
</dbReference>
<evidence type="ECO:0000256" key="1">
    <source>
        <dbReference type="ARBA" id="ARBA00011446"/>
    </source>
</evidence>
<evidence type="ECO:0000313" key="6">
    <source>
        <dbReference type="Proteomes" id="UP001161757"/>
    </source>
</evidence>
<comment type="caution">
    <text evidence="5">The sequence shown here is derived from an EMBL/GenBank/DDBJ whole genome shotgun (WGS) entry which is preliminary data.</text>
</comment>
<sequence>MSGLPSDEVAEDYKGSLEDLVTNDRYQISNLTLIAKENIEHAEAISRVLQNHINRAPPARKLPALYVLDSIAKNVGSPYTVYFGRNLHQIFMLAYSQVDTPVRRKLEEMLKTWREPVPGSLSPTPVFPHTCTQSIVDSLNKFRSALPATTRYQSTPVPAPAARLVSDPRYRHTPTPPQTYPQLAPAVPTQIKSPQPQAATPQPPYAHTPPVSYPQPYQAPAAPFFQQTPVPQIPQYHTPTPQPRPVSAGAVDVQKLHNDIDDLTTDAKIECATHPMDAGARRKLASLQTLKEILDSGNASESDLVDIRNTIMQKMAERMTAKLATPTPVQVPPPVQNAYMPPQAAMPQPPAPAATSLFNSTNLAELLRATAAQQQAVQPPNYYGQITSGATNSLPVNNVPPPVPENPLLAQLRASGLLSAVPTPPPGTTSAMPSHATYGADPVDEVSLASASIRIRRPHLIARFLNARPNQCSTCGRRFTLDEAGRAKKARHLDWHFKTKARMLEAEKRGQNRSWYVDEREWIASKEYEDDAGPVDANGAPVNAAAAVAKKKTQDFVRVPADPVLRSLPCPIDQEPFKSEWSEDVQDFIWKDAVQIGGRYYHASCYAEVTKGREKDGVSTPVGGTGRTATPDSVLGKRKAEVRLRGCPKMKRLANARQEGSNGIKSRIKLEPAQAS</sequence>
<dbReference type="Pfam" id="PF04818">
    <property type="entry name" value="CID"/>
    <property type="match status" value="1"/>
</dbReference>
<feature type="domain" description="CID" evidence="4">
    <location>
        <begin position="5"/>
        <end position="143"/>
    </location>
</feature>
<dbReference type="GO" id="GO:0031124">
    <property type="term" value="P:mRNA 3'-end processing"/>
    <property type="evidence" value="ECO:0007669"/>
    <property type="project" value="InterPro"/>
</dbReference>
<accession>A0AAN6EKA4</accession>
<comment type="subunit">
    <text evidence="1">Component of the ESCRT-0 complex composed of HSE1 and VPS27.</text>
</comment>
<dbReference type="CDD" id="cd16982">
    <property type="entry name" value="CID_Pcf11"/>
    <property type="match status" value="1"/>
</dbReference>